<dbReference type="InterPro" id="IPR020785">
    <property type="entry name" value="Ribosomal_uL11_CS"/>
</dbReference>
<dbReference type="InterPro" id="IPR036769">
    <property type="entry name" value="Ribosomal_uL11_C_sf"/>
</dbReference>
<dbReference type="Pfam" id="PF03946">
    <property type="entry name" value="Ribosomal_L11_N"/>
    <property type="match status" value="1"/>
</dbReference>
<dbReference type="InterPro" id="IPR020784">
    <property type="entry name" value="Ribosomal_uL11_N"/>
</dbReference>
<dbReference type="Gene3D" id="3.30.1550.10">
    <property type="entry name" value="Ribosomal protein L11/L12, N-terminal domain"/>
    <property type="match status" value="1"/>
</dbReference>
<dbReference type="InterPro" id="IPR029006">
    <property type="entry name" value="ADF-H/Gelsolin-like_dom_sf"/>
</dbReference>
<dbReference type="InterPro" id="IPR007123">
    <property type="entry name" value="Gelsolin-like_dom"/>
</dbReference>
<dbReference type="InterPro" id="IPR006895">
    <property type="entry name" value="Znf_Sec23_Sec24"/>
</dbReference>
<evidence type="ECO:0000256" key="16">
    <source>
        <dbReference type="ARBA" id="ARBA00022980"/>
    </source>
</evidence>
<evidence type="ECO:0000256" key="7">
    <source>
        <dbReference type="ARBA" id="ARBA00013451"/>
    </source>
</evidence>
<dbReference type="InterPro" id="IPR037364">
    <property type="entry name" value="Sec23"/>
</dbReference>
<reference evidence="30" key="1">
    <citation type="submission" date="2018-03" db="EMBL/GenBank/DDBJ databases">
        <authorList>
            <person name="Guldener U."/>
        </authorList>
    </citation>
    <scope>NUCLEOTIDE SEQUENCE</scope>
</reference>
<dbReference type="Gene3D" id="3.40.50.410">
    <property type="entry name" value="von Willebrand factor, type A domain"/>
    <property type="match status" value="1"/>
</dbReference>
<feature type="domain" description="Large ribosomal subunit protein uL11 N-terminal" evidence="25">
    <location>
        <begin position="802"/>
        <end position="858"/>
    </location>
</feature>
<dbReference type="FunFam" id="3.40.50.410:FF:000008">
    <property type="entry name" value="Protein transport protein SEC23"/>
    <property type="match status" value="1"/>
</dbReference>
<evidence type="ECO:0000256" key="19">
    <source>
        <dbReference type="ARBA" id="ARBA00023274"/>
    </source>
</evidence>
<evidence type="ECO:0000259" key="28">
    <source>
        <dbReference type="Pfam" id="PF04815"/>
    </source>
</evidence>
<dbReference type="GO" id="GO:0005840">
    <property type="term" value="C:ribosome"/>
    <property type="evidence" value="ECO:0007669"/>
    <property type="project" value="UniProtKB-KW"/>
</dbReference>
<dbReference type="AlphaFoldDB" id="A0AAE8SS82"/>
<dbReference type="GO" id="GO:0000027">
    <property type="term" value="P:ribosomal large subunit assembly"/>
    <property type="evidence" value="ECO:0007669"/>
    <property type="project" value="UniProtKB-ARBA"/>
</dbReference>
<evidence type="ECO:0000256" key="3">
    <source>
        <dbReference type="ARBA" id="ARBA00004299"/>
    </source>
</evidence>
<protein>
    <recommendedName>
        <fullName evidence="8">Protein transport protein SEC23</fullName>
    </recommendedName>
    <alternativeName>
        <fullName evidence="7">Protein transport protein sec23</fullName>
    </alternativeName>
</protein>
<evidence type="ECO:0000256" key="9">
    <source>
        <dbReference type="ARBA" id="ARBA00022448"/>
    </source>
</evidence>
<dbReference type="FunFam" id="1.20.120.730:FF:000001">
    <property type="entry name" value="Protein transport protein SEC23"/>
    <property type="match status" value="1"/>
</dbReference>
<evidence type="ECO:0000256" key="8">
    <source>
        <dbReference type="ARBA" id="ARBA00021212"/>
    </source>
</evidence>
<dbReference type="Pfam" id="PF04815">
    <property type="entry name" value="Sec23_helical"/>
    <property type="match status" value="1"/>
</dbReference>
<dbReference type="FunFam" id="1.10.10.250:FF:000002">
    <property type="entry name" value="60S ribosomal protein L12"/>
    <property type="match status" value="1"/>
</dbReference>
<dbReference type="InterPro" id="IPR036180">
    <property type="entry name" value="Gelsolin-like_dom_sf"/>
</dbReference>
<evidence type="ECO:0000256" key="5">
    <source>
        <dbReference type="ARBA" id="ARBA00009210"/>
    </source>
</evidence>
<evidence type="ECO:0000259" key="25">
    <source>
        <dbReference type="Pfam" id="PF03946"/>
    </source>
</evidence>
<dbReference type="SUPFAM" id="SSF82919">
    <property type="entry name" value="Zn-finger domain of Sec23/24"/>
    <property type="match status" value="1"/>
</dbReference>
<dbReference type="Pfam" id="PF00298">
    <property type="entry name" value="Ribosomal_L11"/>
    <property type="match status" value="1"/>
</dbReference>
<keyword evidence="11" id="KW-0479">Metal-binding</keyword>
<evidence type="ECO:0000259" key="23">
    <source>
        <dbReference type="Pfam" id="PF00298"/>
    </source>
</evidence>
<dbReference type="SUPFAM" id="SSF82754">
    <property type="entry name" value="C-terminal, gelsolin-like domain of Sec23/24"/>
    <property type="match status" value="1"/>
</dbReference>
<comment type="function">
    <text evidence="1">Component of the ribosome, a large ribonucleoprotein complex responsible for the synthesis of proteins in the cell. The small ribosomal subunit (SSU) binds messenger RNAs (mRNAs) and translates the encoded message by selecting cognate aminoacyl-transfer RNA (tRNA) molecules. The large subunit (LSU) contains the ribosomal catalytic site termed the peptidyl transferase center (PTC), which catalyzes the formation of peptide bonds, thereby polymerizing the amino acids delivered by tRNAs into a polypeptide chain. The nascent polypeptides leave the ribosome through a tunnel in the LSU and interact with protein factors that function in enzymatic processing, targeting, and the membrane insertion of nascent chains at the exit of the ribosomal tunnel.</text>
</comment>
<evidence type="ECO:0000259" key="29">
    <source>
        <dbReference type="Pfam" id="PF08033"/>
    </source>
</evidence>
<dbReference type="InterPro" id="IPR036174">
    <property type="entry name" value="Znf_Sec23_Sec24_sf"/>
</dbReference>
<evidence type="ECO:0000256" key="13">
    <source>
        <dbReference type="ARBA" id="ARBA00022833"/>
    </source>
</evidence>
<evidence type="ECO:0000256" key="11">
    <source>
        <dbReference type="ARBA" id="ARBA00022723"/>
    </source>
</evidence>
<evidence type="ECO:0000256" key="14">
    <source>
        <dbReference type="ARBA" id="ARBA00022892"/>
    </source>
</evidence>
<dbReference type="SUPFAM" id="SSF81811">
    <property type="entry name" value="Helical domain of Sec23/24"/>
    <property type="match status" value="1"/>
</dbReference>
<dbReference type="GO" id="GO:0090110">
    <property type="term" value="P:COPII-coated vesicle cargo loading"/>
    <property type="evidence" value="ECO:0007669"/>
    <property type="project" value="TreeGrafter"/>
</dbReference>
<evidence type="ECO:0000256" key="18">
    <source>
        <dbReference type="ARBA" id="ARBA00023136"/>
    </source>
</evidence>
<dbReference type="InterPro" id="IPR006900">
    <property type="entry name" value="Sec23/24_helical_dom"/>
</dbReference>
<feature type="domain" description="Sec23/Sec24 trunk" evidence="27">
    <location>
        <begin position="127"/>
        <end position="394"/>
    </location>
</feature>
<dbReference type="Gene3D" id="2.60.40.1670">
    <property type="entry name" value="beta-sandwich domain of Sec23/24"/>
    <property type="match status" value="1"/>
</dbReference>
<dbReference type="SUPFAM" id="SSF81995">
    <property type="entry name" value="beta-sandwich domain of Sec23/24"/>
    <property type="match status" value="1"/>
</dbReference>
<name>A0AAE8SS82_9PEZI</name>
<keyword evidence="9" id="KW-0813">Transport</keyword>
<evidence type="ECO:0000259" key="26">
    <source>
        <dbReference type="Pfam" id="PF04810"/>
    </source>
</evidence>
<sequence length="954" mass="105823">MDFESLKEQWGEVEDRDGVRLSWNVFPSSRMEASRLVVPIGALYTPLKEKPDTPLLHFDPISCKQPCRAVLNPFCQVDVRQRLWICPFCLSRNPLPPHYKDITANAIPPELHNSNTTIEYRLSRPAPSPPIFLYVVDTCQEEDSLAALKESLVMSLSLLPENALVGLITFGTMTQVHELGYTECAKSYVFRGSKDYPAKQVQEMLGLLSPVMRPNPQQQQGRPIMSAGPASRFLLPVQQCEFQLTKALEQLQRDPWPVASDRRSLRCTGVALSVAVGILESSFQNAGGRVMLFTGGPATEGPGMVVGPELREPIRSHHDIDRDNIKYYKKALKFYDNLAKRTAHNGHIIDIFAGCLDQVGLLEMKSLCNSTGGHMILTDSFTSSMFKQSFVRVFEKDGDDNLLMGFNAVLEVLTTKELKVTGLIGHAVSLNKKSSSVGETECGIGNTCSWKMCGIDPSSSYGVYFEIANQGGAAVHQQPQQGAMIQFLTYYQHSSGQFHLRVTTLSRKLSGPAGDPAIAHSFDQEAAAVLMSRIAVFKAEVDDGPDVLRWVDRMLIRLCSRFADYRKDDPTSFRLEKNFTLYPQFMFHLRRSQFLQVFNNSPDETAFYRHVLNHEDVGNSLVMIQPTLDSYTFDQEGGSPVLLDSSSIQPTHILLLDTFFHILIFHGETVAEWRKAGYQDQEGYENFAALLEQPKEDARDLITDRFPLPRFIVCDAGGSQARFLLSKLNPSTTHTTGAYGGVGAQNAQTIFTDDVSLQTFMEHLMKSSRTLQQKIHLHPLQSNQVHTAKMPPKIDPNEIKIIHLRATGGEVGASSALAPKIGPLGLSPKKVGEDIAKATGDWKGLRVTVKLTIQNRQAAVSVVPTASTLVIKALKEPPRDRKKEKNIKHSKSVTLDEVIEIARTMRFKSFSKDLKGGVKEILGTAFSVGCQVDGQSPKAISDAIEAGEIDIPEE</sequence>
<evidence type="ECO:0000313" key="30">
    <source>
        <dbReference type="EMBL" id="SPN98859.1"/>
    </source>
</evidence>
<evidence type="ECO:0000313" key="31">
    <source>
        <dbReference type="Proteomes" id="UP001187682"/>
    </source>
</evidence>
<dbReference type="Gene3D" id="1.20.120.730">
    <property type="entry name" value="Sec23/Sec24 helical domain"/>
    <property type="match status" value="1"/>
</dbReference>
<keyword evidence="14" id="KW-0931">ER-Golgi transport</keyword>
<dbReference type="FunFam" id="3.40.20.10:FF:000006">
    <property type="entry name" value="Protein transport protein SEC23"/>
    <property type="match status" value="1"/>
</dbReference>
<evidence type="ECO:0000256" key="1">
    <source>
        <dbReference type="ARBA" id="ARBA00004021"/>
    </source>
</evidence>
<dbReference type="GO" id="GO:1990904">
    <property type="term" value="C:ribonucleoprotein complex"/>
    <property type="evidence" value="ECO:0007669"/>
    <property type="project" value="UniProtKB-KW"/>
</dbReference>
<evidence type="ECO:0000259" key="27">
    <source>
        <dbReference type="Pfam" id="PF04811"/>
    </source>
</evidence>
<dbReference type="Gene3D" id="3.40.20.10">
    <property type="entry name" value="Severin"/>
    <property type="match status" value="1"/>
</dbReference>
<keyword evidence="18" id="KW-0472">Membrane</keyword>
<keyword evidence="10" id="KW-0963">Cytoplasm</keyword>
<dbReference type="InterPro" id="IPR037550">
    <property type="entry name" value="Sec23_C"/>
</dbReference>
<keyword evidence="17" id="KW-0333">Golgi apparatus</keyword>
<comment type="function">
    <text evidence="21">Component of the coat protein complex II (COPII) which promotes the formation of transport vesicles from the endoplasmic reticulum (ER). The coat has two main functions, the physical deformation of the endoplasmic reticulum membrane into vesicles and the selection of cargo molecules.</text>
</comment>
<dbReference type="FunFam" id="3.30.1550.10:FF:000002">
    <property type="entry name" value="60S ribosomal protein L12"/>
    <property type="match status" value="1"/>
</dbReference>
<evidence type="ECO:0000259" key="24">
    <source>
        <dbReference type="Pfam" id="PF00626"/>
    </source>
</evidence>
<dbReference type="GO" id="GO:0000139">
    <property type="term" value="C:Golgi membrane"/>
    <property type="evidence" value="ECO:0007669"/>
    <property type="project" value="UniProtKB-SubCell"/>
</dbReference>
<dbReference type="PANTHER" id="PTHR11141">
    <property type="entry name" value="PROTEIN TRANSPORT PROTEIN SEC23"/>
    <property type="match status" value="1"/>
</dbReference>
<dbReference type="CDD" id="cd01478">
    <property type="entry name" value="Sec23-like"/>
    <property type="match status" value="1"/>
</dbReference>
<feature type="domain" description="Sec23/Sec24 beta-sandwich" evidence="29">
    <location>
        <begin position="405"/>
        <end position="509"/>
    </location>
</feature>
<comment type="similarity">
    <text evidence="6 22">Belongs to the universal ribosomal protein uL11 family.</text>
</comment>
<dbReference type="Pfam" id="PF08033">
    <property type="entry name" value="Sec23_BS"/>
    <property type="match status" value="1"/>
</dbReference>
<dbReference type="SUPFAM" id="SSF46906">
    <property type="entry name" value="Ribosomal protein L11, C-terminal domain"/>
    <property type="match status" value="1"/>
</dbReference>
<dbReference type="HAMAP" id="MF_00736">
    <property type="entry name" value="Ribosomal_uL11"/>
    <property type="match status" value="1"/>
</dbReference>
<keyword evidence="19 22" id="KW-0687">Ribonucleoprotein</keyword>
<dbReference type="PANTHER" id="PTHR11141:SF0">
    <property type="entry name" value="PROTEIN TRANSPORT PROTEIN SEC23"/>
    <property type="match status" value="1"/>
</dbReference>
<dbReference type="GO" id="GO:0005096">
    <property type="term" value="F:GTPase activator activity"/>
    <property type="evidence" value="ECO:0007669"/>
    <property type="project" value="TreeGrafter"/>
</dbReference>
<dbReference type="GO" id="GO:0008270">
    <property type="term" value="F:zinc ion binding"/>
    <property type="evidence" value="ECO:0007669"/>
    <property type="project" value="InterPro"/>
</dbReference>
<evidence type="ECO:0000256" key="22">
    <source>
        <dbReference type="RuleBase" id="RU003978"/>
    </source>
</evidence>
<comment type="similarity">
    <text evidence="5">Belongs to the SEC23/SEC24 family. SEC23 subfamily.</text>
</comment>
<dbReference type="InterPro" id="IPR036175">
    <property type="entry name" value="Sec23/24_helical_dom_sf"/>
</dbReference>
<keyword evidence="16 22" id="KW-0689">Ribosomal protein</keyword>
<evidence type="ECO:0000256" key="4">
    <source>
        <dbReference type="ARBA" id="ARBA00004397"/>
    </source>
</evidence>
<dbReference type="SMART" id="SM00649">
    <property type="entry name" value="RL11"/>
    <property type="match status" value="1"/>
</dbReference>
<dbReference type="SUPFAM" id="SSF53300">
    <property type="entry name" value="vWA-like"/>
    <property type="match status" value="1"/>
</dbReference>
<dbReference type="Pfam" id="PF04810">
    <property type="entry name" value="zf-Sec23_Sec24"/>
    <property type="match status" value="1"/>
</dbReference>
<comment type="caution">
    <text evidence="30">The sequence shown here is derived from an EMBL/GenBank/DDBJ whole genome shotgun (WGS) entry which is preliminary data.</text>
</comment>
<dbReference type="EMBL" id="ONZQ02000002">
    <property type="protein sequence ID" value="SPN98859.1"/>
    <property type="molecule type" value="Genomic_DNA"/>
</dbReference>
<dbReference type="InterPro" id="IPR012990">
    <property type="entry name" value="Beta-sandwich_Sec23_24"/>
</dbReference>
<dbReference type="Gene3D" id="2.30.30.380">
    <property type="entry name" value="Zn-finger domain of Sec23/24"/>
    <property type="match status" value="1"/>
</dbReference>
<dbReference type="GO" id="GO:0002181">
    <property type="term" value="P:cytoplasmic translation"/>
    <property type="evidence" value="ECO:0007669"/>
    <property type="project" value="UniProtKB-ARBA"/>
</dbReference>
<keyword evidence="31" id="KW-1185">Reference proteome</keyword>
<dbReference type="InterPro" id="IPR020783">
    <property type="entry name" value="Ribosomal_uL11_C"/>
</dbReference>
<dbReference type="PROSITE" id="PS00359">
    <property type="entry name" value="RIBOSOMAL_L11"/>
    <property type="match status" value="1"/>
</dbReference>
<keyword evidence="13" id="KW-0862">Zinc</keyword>
<dbReference type="GO" id="GO:0030127">
    <property type="term" value="C:COPII vesicle coat"/>
    <property type="evidence" value="ECO:0007669"/>
    <property type="project" value="InterPro"/>
</dbReference>
<dbReference type="InterPro" id="IPR006896">
    <property type="entry name" value="Sec23/24_trunk_dom"/>
</dbReference>
<dbReference type="InterPro" id="IPR036796">
    <property type="entry name" value="Ribosomal_uL11_N_sf"/>
</dbReference>
<dbReference type="InterPro" id="IPR036465">
    <property type="entry name" value="vWFA_dom_sf"/>
</dbReference>
<dbReference type="FunFam" id="2.30.30.380:FF:000001">
    <property type="entry name" value="Protein transport protein SEC23"/>
    <property type="match status" value="1"/>
</dbReference>
<feature type="domain" description="Zinc finger Sec23/Sec24-type" evidence="26">
    <location>
        <begin position="60"/>
        <end position="99"/>
    </location>
</feature>
<proteinExistence type="inferred from homology"/>
<organism evidence="30 31">
    <name type="scientific">Cephalotrichum gorgonifer</name>
    <dbReference type="NCBI Taxonomy" id="2041049"/>
    <lineage>
        <taxon>Eukaryota</taxon>
        <taxon>Fungi</taxon>
        <taxon>Dikarya</taxon>
        <taxon>Ascomycota</taxon>
        <taxon>Pezizomycotina</taxon>
        <taxon>Sordariomycetes</taxon>
        <taxon>Hypocreomycetidae</taxon>
        <taxon>Microascales</taxon>
        <taxon>Microascaceae</taxon>
        <taxon>Cephalotrichum</taxon>
    </lineage>
</organism>
<evidence type="ECO:0000256" key="17">
    <source>
        <dbReference type="ARBA" id="ARBA00023034"/>
    </source>
</evidence>
<dbReference type="GO" id="GO:0003735">
    <property type="term" value="F:structural constituent of ribosome"/>
    <property type="evidence" value="ECO:0007669"/>
    <property type="project" value="InterPro"/>
</dbReference>
<dbReference type="Gene3D" id="1.10.10.250">
    <property type="entry name" value="Ribosomal protein L11, C-terminal domain"/>
    <property type="match status" value="1"/>
</dbReference>
<dbReference type="CDD" id="cd11287">
    <property type="entry name" value="Sec23_C"/>
    <property type="match status" value="1"/>
</dbReference>
<keyword evidence="20" id="KW-0968">Cytoplasmic vesicle</keyword>
<dbReference type="SUPFAM" id="SSF54747">
    <property type="entry name" value="Ribosomal L11/L12e N-terminal domain"/>
    <property type="match status" value="1"/>
</dbReference>
<keyword evidence="12" id="KW-0256">Endoplasmic reticulum</keyword>
<comment type="subcellular location">
    <subcellularLocation>
        <location evidence="3">Cytoplasmic vesicle</location>
        <location evidence="3">COPII-coated vesicle membrane</location>
        <topology evidence="3">Peripheral membrane protein</topology>
        <orientation evidence="3">Cytoplasmic side</orientation>
    </subcellularLocation>
    <subcellularLocation>
        <location evidence="4">Endoplasmic reticulum membrane</location>
        <topology evidence="4">Peripheral membrane protein</topology>
        <orientation evidence="4">Cytoplasmic side</orientation>
    </subcellularLocation>
    <subcellularLocation>
        <location evidence="2">Golgi apparatus membrane</location>
        <topology evidence="2">Peripheral membrane protein</topology>
        <orientation evidence="2">Cytoplasmic side</orientation>
    </subcellularLocation>
</comment>
<evidence type="ECO:0000256" key="15">
    <source>
        <dbReference type="ARBA" id="ARBA00022927"/>
    </source>
</evidence>
<dbReference type="GO" id="GO:0005789">
    <property type="term" value="C:endoplasmic reticulum membrane"/>
    <property type="evidence" value="ECO:0007669"/>
    <property type="project" value="UniProtKB-SubCell"/>
</dbReference>
<gene>
    <name evidence="30" type="ORF">DNG_01899</name>
</gene>
<dbReference type="GO" id="GO:0006886">
    <property type="term" value="P:intracellular protein transport"/>
    <property type="evidence" value="ECO:0007669"/>
    <property type="project" value="InterPro"/>
</dbReference>
<evidence type="ECO:0000256" key="6">
    <source>
        <dbReference type="ARBA" id="ARBA00010537"/>
    </source>
</evidence>
<dbReference type="Pfam" id="PF00626">
    <property type="entry name" value="Gelsolin"/>
    <property type="match status" value="1"/>
</dbReference>
<evidence type="ECO:0000256" key="2">
    <source>
        <dbReference type="ARBA" id="ARBA00004255"/>
    </source>
</evidence>
<feature type="domain" description="Sec23/Sec24 helical" evidence="28">
    <location>
        <begin position="523"/>
        <end position="621"/>
    </location>
</feature>
<feature type="domain" description="Gelsolin-like" evidence="24">
    <location>
        <begin position="639"/>
        <end position="724"/>
    </location>
</feature>
<dbReference type="GO" id="GO:0070971">
    <property type="term" value="C:endoplasmic reticulum exit site"/>
    <property type="evidence" value="ECO:0007669"/>
    <property type="project" value="TreeGrafter"/>
</dbReference>
<evidence type="ECO:0000256" key="10">
    <source>
        <dbReference type="ARBA" id="ARBA00022490"/>
    </source>
</evidence>
<dbReference type="Proteomes" id="UP001187682">
    <property type="component" value="Unassembled WGS sequence"/>
</dbReference>
<feature type="domain" description="Large ribosomal subunit protein uL11 C-terminal" evidence="23">
    <location>
        <begin position="863"/>
        <end position="932"/>
    </location>
</feature>
<accession>A0AAE8SS82</accession>
<dbReference type="CDD" id="cd00349">
    <property type="entry name" value="Ribosomal_L11"/>
    <property type="match status" value="1"/>
</dbReference>
<dbReference type="InterPro" id="IPR000911">
    <property type="entry name" value="Ribosomal_uL11"/>
</dbReference>
<keyword evidence="15" id="KW-0653">Protein transport</keyword>
<evidence type="ECO:0000256" key="20">
    <source>
        <dbReference type="ARBA" id="ARBA00023329"/>
    </source>
</evidence>
<dbReference type="Pfam" id="PF04811">
    <property type="entry name" value="Sec23_trunk"/>
    <property type="match status" value="1"/>
</dbReference>
<evidence type="ECO:0000256" key="21">
    <source>
        <dbReference type="ARBA" id="ARBA00025471"/>
    </source>
</evidence>
<evidence type="ECO:0000256" key="12">
    <source>
        <dbReference type="ARBA" id="ARBA00022824"/>
    </source>
</evidence>